<gene>
    <name evidence="2" type="ORF">GXP67_10910</name>
</gene>
<feature type="domain" description="Glycosyl transferase family 1" evidence="1">
    <location>
        <begin position="227"/>
        <end position="382"/>
    </location>
</feature>
<dbReference type="PANTHER" id="PTHR45947">
    <property type="entry name" value="SULFOQUINOVOSYL TRANSFERASE SQD2"/>
    <property type="match status" value="1"/>
</dbReference>
<dbReference type="RefSeq" id="WP_162443166.1">
    <property type="nucleotide sequence ID" value="NZ_CP048222.1"/>
</dbReference>
<dbReference type="GO" id="GO:0016757">
    <property type="term" value="F:glycosyltransferase activity"/>
    <property type="evidence" value="ECO:0007669"/>
    <property type="project" value="InterPro"/>
</dbReference>
<dbReference type="KEGG" id="rhoz:GXP67_10910"/>
<keyword evidence="3" id="KW-1185">Reference proteome</keyword>
<evidence type="ECO:0000313" key="3">
    <source>
        <dbReference type="Proteomes" id="UP000480178"/>
    </source>
</evidence>
<dbReference type="EMBL" id="CP048222">
    <property type="protein sequence ID" value="QHT67123.1"/>
    <property type="molecule type" value="Genomic_DNA"/>
</dbReference>
<dbReference type="SUPFAM" id="SSF53756">
    <property type="entry name" value="UDP-Glycosyltransferase/glycogen phosphorylase"/>
    <property type="match status" value="1"/>
</dbReference>
<proteinExistence type="predicted"/>
<evidence type="ECO:0000313" key="2">
    <source>
        <dbReference type="EMBL" id="QHT67123.1"/>
    </source>
</evidence>
<dbReference type="CDD" id="cd03801">
    <property type="entry name" value="GT4_PimA-like"/>
    <property type="match status" value="1"/>
</dbReference>
<organism evidence="2 3">
    <name type="scientific">Rhodocytophaga rosea</name>
    <dbReference type="NCBI Taxonomy" id="2704465"/>
    <lineage>
        <taxon>Bacteria</taxon>
        <taxon>Pseudomonadati</taxon>
        <taxon>Bacteroidota</taxon>
        <taxon>Cytophagia</taxon>
        <taxon>Cytophagales</taxon>
        <taxon>Rhodocytophagaceae</taxon>
        <taxon>Rhodocytophaga</taxon>
    </lineage>
</organism>
<protein>
    <submittedName>
        <fullName evidence="2">Glycosyltransferase family 4 protein</fullName>
    </submittedName>
</protein>
<sequence length="410" mass="46867">MKILISAYTCNPTKGGESANGYNWAYYNTLLGHEVWCITVINSKKYIEQYLANHHVPNLHFIYVDVADWVQRMYKYQPGVYLKYLIWQNNAARIAKELDKKIDFDVIHHVTWGSLQLGTAMWRLNKPLIFGPVGGGQTALTPFKKYFLHGWRQEITRKWISKLLLAINPNVRKTVRKAKIVLVTNQETYVMVKELGANNVSYFLDTSLPENFAPVAAPELPKSEILRILWVGRLIARKGLSLVLEALSKVKSGVPFRLTILGGGRLSEFVPGWIKEYKLEGKVDWKGQVPWEEVKQAYQTHDVFMFCSLRDSFASQFLEAMAYGLPIITLNIHGIKALVPDDVGIKAEAENPDDTLTQLAAAVEYMYQHPAERIAFGKKGYEFAKTQVWPIKIGLINTYYEKYSHSNFKV</sequence>
<dbReference type="InterPro" id="IPR050194">
    <property type="entry name" value="Glycosyltransferase_grp1"/>
</dbReference>
<name>A0A6C0GHC5_9BACT</name>
<dbReference type="PANTHER" id="PTHR45947:SF3">
    <property type="entry name" value="SULFOQUINOVOSYL TRANSFERASE SQD2"/>
    <property type="match status" value="1"/>
</dbReference>
<dbReference type="Proteomes" id="UP000480178">
    <property type="component" value="Chromosome"/>
</dbReference>
<accession>A0A6C0GHC5</accession>
<evidence type="ECO:0000259" key="1">
    <source>
        <dbReference type="Pfam" id="PF00534"/>
    </source>
</evidence>
<keyword evidence="2" id="KW-0808">Transferase</keyword>
<dbReference type="AlphaFoldDB" id="A0A6C0GHC5"/>
<dbReference type="InterPro" id="IPR001296">
    <property type="entry name" value="Glyco_trans_1"/>
</dbReference>
<dbReference type="Pfam" id="PF00534">
    <property type="entry name" value="Glycos_transf_1"/>
    <property type="match status" value="1"/>
</dbReference>
<dbReference type="Gene3D" id="3.40.50.2000">
    <property type="entry name" value="Glycogen Phosphorylase B"/>
    <property type="match status" value="2"/>
</dbReference>
<reference evidence="2 3" key="1">
    <citation type="submission" date="2020-01" db="EMBL/GenBank/DDBJ databases">
        <authorList>
            <person name="Kim M.K."/>
        </authorList>
    </citation>
    <scope>NUCLEOTIDE SEQUENCE [LARGE SCALE GENOMIC DNA]</scope>
    <source>
        <strain evidence="2 3">172606-1</strain>
    </source>
</reference>